<evidence type="ECO:0000313" key="3">
    <source>
        <dbReference type="Proteomes" id="UP001549164"/>
    </source>
</evidence>
<dbReference type="EMBL" id="JBEPLY010000002">
    <property type="protein sequence ID" value="MET3598571.1"/>
    <property type="molecule type" value="Genomic_DNA"/>
</dbReference>
<evidence type="ECO:0000313" key="2">
    <source>
        <dbReference type="EMBL" id="MET3598571.1"/>
    </source>
</evidence>
<dbReference type="RefSeq" id="WP_106301690.1">
    <property type="nucleotide sequence ID" value="NZ_JBEPLY010000002.1"/>
</dbReference>
<gene>
    <name evidence="2" type="ORF">ABID12_000498</name>
</gene>
<keyword evidence="3" id="KW-1185">Reference proteome</keyword>
<reference evidence="2 3" key="1">
    <citation type="submission" date="2024-06" db="EMBL/GenBank/DDBJ databases">
        <title>Genomic Encyclopedia of Type Strains, Phase IV (KMG-IV): sequencing the most valuable type-strain genomes for metagenomic binning, comparative biology and taxonomic classification.</title>
        <authorList>
            <person name="Goeker M."/>
        </authorList>
    </citation>
    <scope>NUCLEOTIDE SEQUENCE [LARGE SCALE GENOMIC DNA]</scope>
    <source>
        <strain evidence="2 3">DSM 28102</strain>
    </source>
</reference>
<accession>A0ABV2I6L3</accession>
<proteinExistence type="predicted"/>
<comment type="caution">
    <text evidence="2">The sequence shown here is derived from an EMBL/GenBank/DDBJ whole genome shotgun (WGS) entry which is preliminary data.</text>
</comment>
<feature type="chain" id="PRO_5047261783" evidence="1">
    <location>
        <begin position="26"/>
        <end position="119"/>
    </location>
</feature>
<protein>
    <submittedName>
        <fullName evidence="2">Uncharacterized protein</fullName>
    </submittedName>
</protein>
<dbReference type="Proteomes" id="UP001549164">
    <property type="component" value="Unassembled WGS sequence"/>
</dbReference>
<keyword evidence="1" id="KW-0732">Signal</keyword>
<organism evidence="2 3">
    <name type="scientific">Martelella mangrovi</name>
    <dbReference type="NCBI Taxonomy" id="1397477"/>
    <lineage>
        <taxon>Bacteria</taxon>
        <taxon>Pseudomonadati</taxon>
        <taxon>Pseudomonadota</taxon>
        <taxon>Alphaproteobacteria</taxon>
        <taxon>Hyphomicrobiales</taxon>
        <taxon>Aurantimonadaceae</taxon>
        <taxon>Martelella</taxon>
    </lineage>
</organism>
<evidence type="ECO:0000256" key="1">
    <source>
        <dbReference type="SAM" id="SignalP"/>
    </source>
</evidence>
<feature type="signal peptide" evidence="1">
    <location>
        <begin position="1"/>
        <end position="25"/>
    </location>
</feature>
<name>A0ABV2I6L3_9HYPH</name>
<sequence>MKTSDFKALAIGLAVSGMMASSVFAWDLGDLRGVYTNADAELVSSFGFCGNGQGAAGSDGFMVNRTYTVEGDLVKMNANGQFVFTLSADKKELIPADDFTREWGAAEPYVLDTEAKIDC</sequence>